<gene>
    <name evidence="1" type="ORF">BDV95DRAFT_305970</name>
</gene>
<keyword evidence="2" id="KW-1185">Reference proteome</keyword>
<dbReference type="EMBL" id="JAADJZ010000005">
    <property type="protein sequence ID" value="KAF2875008.1"/>
    <property type="molecule type" value="Genomic_DNA"/>
</dbReference>
<protein>
    <submittedName>
        <fullName evidence="1">Uncharacterized protein</fullName>
    </submittedName>
</protein>
<evidence type="ECO:0000313" key="1">
    <source>
        <dbReference type="EMBL" id="KAF2875008.1"/>
    </source>
</evidence>
<name>A0A7C8IB23_9PLEO</name>
<reference evidence="1 2" key="1">
    <citation type="submission" date="2020-01" db="EMBL/GenBank/DDBJ databases">
        <authorList>
            <consortium name="DOE Joint Genome Institute"/>
            <person name="Haridas S."/>
            <person name="Albert R."/>
            <person name="Binder M."/>
            <person name="Bloem J."/>
            <person name="Labutti K."/>
            <person name="Salamov A."/>
            <person name="Andreopoulos B."/>
            <person name="Baker S.E."/>
            <person name="Barry K."/>
            <person name="Bills G."/>
            <person name="Bluhm B.H."/>
            <person name="Cannon C."/>
            <person name="Castanera R."/>
            <person name="Culley D.E."/>
            <person name="Daum C."/>
            <person name="Ezra D."/>
            <person name="Gonzalez J.B."/>
            <person name="Henrissat B."/>
            <person name="Kuo A."/>
            <person name="Liang C."/>
            <person name="Lipzen A."/>
            <person name="Lutzoni F."/>
            <person name="Magnuson J."/>
            <person name="Mondo S."/>
            <person name="Nolan M."/>
            <person name="Ohm R."/>
            <person name="Pangilinan J."/>
            <person name="Park H.-J.H."/>
            <person name="Ramirez L."/>
            <person name="Alfaro M."/>
            <person name="Sun H."/>
            <person name="Tritt A."/>
            <person name="Yoshinaga Y."/>
            <person name="Zwiers L.-H.L."/>
            <person name="Turgeon B.G."/>
            <person name="Goodwin S.B."/>
            <person name="Spatafora J.W."/>
            <person name="Crous P.W."/>
            <person name="Grigoriev I.V."/>
        </authorList>
    </citation>
    <scope>NUCLEOTIDE SEQUENCE [LARGE SCALE GENOMIC DNA]</scope>
    <source>
        <strain evidence="1 2">CBS 611.86</strain>
    </source>
</reference>
<evidence type="ECO:0000313" key="2">
    <source>
        <dbReference type="Proteomes" id="UP000481861"/>
    </source>
</evidence>
<sequence length="149" mass="17121">MKPQDCITTLLPEYLPTESGLPTATYFLDTIRCMRTSFYEWQVNCTRGPRDPMDYYIAVGEVLDKYESLVYQGTVDWDNFCLDLDEVEKGNWSGSKSHGMRLDRYFAEDDAMEDVELSSRGKSRAWKVKAEGMDKDCAPGSAKRKRTKT</sequence>
<organism evidence="1 2">
    <name type="scientific">Massariosphaeria phaeospora</name>
    <dbReference type="NCBI Taxonomy" id="100035"/>
    <lineage>
        <taxon>Eukaryota</taxon>
        <taxon>Fungi</taxon>
        <taxon>Dikarya</taxon>
        <taxon>Ascomycota</taxon>
        <taxon>Pezizomycotina</taxon>
        <taxon>Dothideomycetes</taxon>
        <taxon>Pleosporomycetidae</taxon>
        <taxon>Pleosporales</taxon>
        <taxon>Pleosporales incertae sedis</taxon>
        <taxon>Massariosphaeria</taxon>
    </lineage>
</organism>
<accession>A0A7C8IB23</accession>
<comment type="caution">
    <text evidence="1">The sequence shown here is derived from an EMBL/GenBank/DDBJ whole genome shotgun (WGS) entry which is preliminary data.</text>
</comment>
<dbReference type="Proteomes" id="UP000481861">
    <property type="component" value="Unassembled WGS sequence"/>
</dbReference>
<dbReference type="AlphaFoldDB" id="A0A7C8IB23"/>
<proteinExistence type="predicted"/>